<name>A0A1I7YU23_9BILA</name>
<evidence type="ECO:0000313" key="2">
    <source>
        <dbReference type="WBParaSite" id="L893_g19701.t1"/>
    </source>
</evidence>
<sequence>MSSHSKMKSADVLFFVHNSARGGTEPCLYVRKLRKQKVTHRTPRRVPQTNQQEAYNLLSLYIICHTANHRLHSALCLKQHRRKVPGSDERVHRMFACSPIERSNAGDR</sequence>
<dbReference type="AlphaFoldDB" id="A0A1I7YU23"/>
<dbReference type="Proteomes" id="UP000095287">
    <property type="component" value="Unplaced"/>
</dbReference>
<evidence type="ECO:0000313" key="1">
    <source>
        <dbReference type="Proteomes" id="UP000095287"/>
    </source>
</evidence>
<organism evidence="1 2">
    <name type="scientific">Steinernema glaseri</name>
    <dbReference type="NCBI Taxonomy" id="37863"/>
    <lineage>
        <taxon>Eukaryota</taxon>
        <taxon>Metazoa</taxon>
        <taxon>Ecdysozoa</taxon>
        <taxon>Nematoda</taxon>
        <taxon>Chromadorea</taxon>
        <taxon>Rhabditida</taxon>
        <taxon>Tylenchina</taxon>
        <taxon>Panagrolaimomorpha</taxon>
        <taxon>Strongyloidoidea</taxon>
        <taxon>Steinernematidae</taxon>
        <taxon>Steinernema</taxon>
    </lineage>
</organism>
<reference evidence="2" key="1">
    <citation type="submission" date="2016-11" db="UniProtKB">
        <authorList>
            <consortium name="WormBaseParasite"/>
        </authorList>
    </citation>
    <scope>IDENTIFICATION</scope>
</reference>
<keyword evidence="1" id="KW-1185">Reference proteome</keyword>
<protein>
    <submittedName>
        <fullName evidence="2">Secreted protein</fullName>
    </submittedName>
</protein>
<dbReference type="WBParaSite" id="L893_g19701.t1">
    <property type="protein sequence ID" value="L893_g19701.t1"/>
    <property type="gene ID" value="L893_g19701"/>
</dbReference>
<proteinExistence type="predicted"/>
<accession>A0A1I7YU23</accession>